<sequence>MSAWSEWQEVTTHIPTASRRLFRASAPNYQGADNTQSLTQEAVNQLVQHGINRVISLNEYRYTESERQLLDNAGIAYLHLPVVDFTAPTLEQIRRAIMMYSKKPNANVLVHCGFGHGRTGTLITAIQLYETNGHLNLNQTMPTNHVERDSQREVLRAYQQSLFDGEL</sequence>
<comment type="caution">
    <text evidence="2">The sequence shown here is derived from an EMBL/GenBank/DDBJ whole genome shotgun (WGS) entry which is preliminary data.</text>
</comment>
<dbReference type="EMBL" id="JARJCW010000003">
    <property type="protein sequence ID" value="KAJ7227189.1"/>
    <property type="molecule type" value="Genomic_DNA"/>
</dbReference>
<dbReference type="PROSITE" id="PS50056">
    <property type="entry name" value="TYR_PHOSPHATASE_2"/>
    <property type="match status" value="1"/>
</dbReference>
<dbReference type="Gene3D" id="3.90.190.10">
    <property type="entry name" value="Protein tyrosine phosphatase superfamily"/>
    <property type="match status" value="1"/>
</dbReference>
<dbReference type="InterPro" id="IPR050561">
    <property type="entry name" value="PTP"/>
</dbReference>
<evidence type="ECO:0000313" key="2">
    <source>
        <dbReference type="EMBL" id="KAJ7227189.1"/>
    </source>
</evidence>
<dbReference type="PROSITE" id="PS00383">
    <property type="entry name" value="TYR_PHOSPHATASE_1"/>
    <property type="match status" value="1"/>
</dbReference>
<dbReference type="Pfam" id="PF22785">
    <property type="entry name" value="Tc-R-P"/>
    <property type="match status" value="1"/>
</dbReference>
<reference evidence="2" key="1">
    <citation type="submission" date="2023-03" db="EMBL/GenBank/DDBJ databases">
        <title>Massive genome expansion in bonnet fungi (Mycena s.s.) driven by repeated elements and novel gene families across ecological guilds.</title>
        <authorList>
            <consortium name="Lawrence Berkeley National Laboratory"/>
            <person name="Harder C.B."/>
            <person name="Miyauchi S."/>
            <person name="Viragh M."/>
            <person name="Kuo A."/>
            <person name="Thoen E."/>
            <person name="Andreopoulos B."/>
            <person name="Lu D."/>
            <person name="Skrede I."/>
            <person name="Drula E."/>
            <person name="Henrissat B."/>
            <person name="Morin E."/>
            <person name="Kohler A."/>
            <person name="Barry K."/>
            <person name="LaButti K."/>
            <person name="Morin E."/>
            <person name="Salamov A."/>
            <person name="Lipzen A."/>
            <person name="Mereny Z."/>
            <person name="Hegedus B."/>
            <person name="Baldrian P."/>
            <person name="Stursova M."/>
            <person name="Weitz H."/>
            <person name="Taylor A."/>
            <person name="Grigoriev I.V."/>
            <person name="Nagy L.G."/>
            <person name="Martin F."/>
            <person name="Kauserud H."/>
        </authorList>
    </citation>
    <scope>NUCLEOTIDE SEQUENCE</scope>
    <source>
        <strain evidence="2">9144</strain>
    </source>
</reference>
<dbReference type="PANTHER" id="PTHR23339">
    <property type="entry name" value="TYROSINE SPECIFIC PROTEIN PHOSPHATASE AND DUAL SPECIFICITY PROTEIN PHOSPHATASE"/>
    <property type="match status" value="1"/>
</dbReference>
<dbReference type="InterPro" id="IPR000387">
    <property type="entry name" value="Tyr_Pase_dom"/>
</dbReference>
<dbReference type="InterPro" id="IPR029021">
    <property type="entry name" value="Prot-tyrosine_phosphatase-like"/>
</dbReference>
<feature type="domain" description="Tyrosine specific protein phosphatases" evidence="1">
    <location>
        <begin position="87"/>
        <end position="159"/>
    </location>
</feature>
<protein>
    <submittedName>
        <fullName evidence="2">Protein-tyrosine phosphatase-like protein</fullName>
    </submittedName>
</protein>
<dbReference type="SUPFAM" id="SSF52799">
    <property type="entry name" value="(Phosphotyrosine protein) phosphatases II"/>
    <property type="match status" value="1"/>
</dbReference>
<evidence type="ECO:0000313" key="3">
    <source>
        <dbReference type="Proteomes" id="UP001219525"/>
    </source>
</evidence>
<gene>
    <name evidence="2" type="ORF">GGX14DRAFT_347832</name>
</gene>
<dbReference type="AlphaFoldDB" id="A0AAD7E400"/>
<accession>A0AAD7E400</accession>
<dbReference type="Proteomes" id="UP001219525">
    <property type="component" value="Unassembled WGS sequence"/>
</dbReference>
<organism evidence="2 3">
    <name type="scientific">Mycena pura</name>
    <dbReference type="NCBI Taxonomy" id="153505"/>
    <lineage>
        <taxon>Eukaryota</taxon>
        <taxon>Fungi</taxon>
        <taxon>Dikarya</taxon>
        <taxon>Basidiomycota</taxon>
        <taxon>Agaricomycotina</taxon>
        <taxon>Agaricomycetes</taxon>
        <taxon>Agaricomycetidae</taxon>
        <taxon>Agaricales</taxon>
        <taxon>Marasmiineae</taxon>
        <taxon>Mycenaceae</taxon>
        <taxon>Mycena</taxon>
    </lineage>
</organism>
<dbReference type="InterPro" id="IPR016130">
    <property type="entry name" value="Tyr_Pase_AS"/>
</dbReference>
<name>A0AAD7E400_9AGAR</name>
<proteinExistence type="predicted"/>
<keyword evidence="3" id="KW-1185">Reference proteome</keyword>
<evidence type="ECO:0000259" key="1">
    <source>
        <dbReference type="PROSITE" id="PS50056"/>
    </source>
</evidence>